<reference evidence="8" key="1">
    <citation type="submission" date="2018-05" db="EMBL/GenBank/DDBJ databases">
        <authorList>
            <person name="Lanie J.A."/>
            <person name="Ng W.-L."/>
            <person name="Kazmierczak K.M."/>
            <person name="Andrzejewski T.M."/>
            <person name="Davidsen T.M."/>
            <person name="Wayne K.J."/>
            <person name="Tettelin H."/>
            <person name="Glass J.I."/>
            <person name="Rusch D."/>
            <person name="Podicherti R."/>
            <person name="Tsui H.-C.T."/>
            <person name="Winkler M.E."/>
        </authorList>
    </citation>
    <scope>NUCLEOTIDE SEQUENCE</scope>
</reference>
<gene>
    <name evidence="8" type="ORF">METZ01_LOCUS30122</name>
</gene>
<name>A0A381QE69_9ZZZZ</name>
<dbReference type="NCBIfam" id="TIGR00530">
    <property type="entry name" value="AGP_acyltrn"/>
    <property type="match status" value="1"/>
</dbReference>
<evidence type="ECO:0000256" key="2">
    <source>
        <dbReference type="ARBA" id="ARBA00008655"/>
    </source>
</evidence>
<evidence type="ECO:0000256" key="1">
    <source>
        <dbReference type="ARBA" id="ARBA00005189"/>
    </source>
</evidence>
<feature type="non-terminal residue" evidence="8">
    <location>
        <position position="1"/>
    </location>
</feature>
<organism evidence="8">
    <name type="scientific">marine metagenome</name>
    <dbReference type="NCBI Taxonomy" id="408172"/>
    <lineage>
        <taxon>unclassified sequences</taxon>
        <taxon>metagenomes</taxon>
        <taxon>ecological metagenomes</taxon>
    </lineage>
</organism>
<evidence type="ECO:0000256" key="6">
    <source>
        <dbReference type="ARBA" id="ARBA00023315"/>
    </source>
</evidence>
<comment type="similarity">
    <text evidence="2">Belongs to the 1-acyl-sn-glycerol-3-phosphate acyltransferase family.</text>
</comment>
<dbReference type="SMART" id="SM00563">
    <property type="entry name" value="PlsC"/>
    <property type="match status" value="1"/>
</dbReference>
<comment type="pathway">
    <text evidence="1">Lipid metabolism.</text>
</comment>
<evidence type="ECO:0000259" key="7">
    <source>
        <dbReference type="SMART" id="SM00563"/>
    </source>
</evidence>
<evidence type="ECO:0000256" key="5">
    <source>
        <dbReference type="ARBA" id="ARBA00023098"/>
    </source>
</evidence>
<dbReference type="PANTHER" id="PTHR10434:SF64">
    <property type="entry name" value="1-ACYL-SN-GLYCEROL-3-PHOSPHATE ACYLTRANSFERASE-RELATED"/>
    <property type="match status" value="1"/>
</dbReference>
<keyword evidence="5" id="KW-0443">Lipid metabolism</keyword>
<feature type="domain" description="Phospholipid/glycerol acyltransferase" evidence="7">
    <location>
        <begin position="53"/>
        <end position="165"/>
    </location>
</feature>
<dbReference type="GO" id="GO:0016020">
    <property type="term" value="C:membrane"/>
    <property type="evidence" value="ECO:0007669"/>
    <property type="project" value="InterPro"/>
</dbReference>
<evidence type="ECO:0000256" key="3">
    <source>
        <dbReference type="ARBA" id="ARBA00022516"/>
    </source>
</evidence>
<accession>A0A381QE69</accession>
<dbReference type="InterPro" id="IPR002123">
    <property type="entry name" value="Plipid/glycerol_acylTrfase"/>
</dbReference>
<dbReference type="SUPFAM" id="SSF69593">
    <property type="entry name" value="Glycerol-3-phosphate (1)-acyltransferase"/>
    <property type="match status" value="1"/>
</dbReference>
<dbReference type="PANTHER" id="PTHR10434">
    <property type="entry name" value="1-ACYL-SN-GLYCEROL-3-PHOSPHATE ACYLTRANSFERASE"/>
    <property type="match status" value="1"/>
</dbReference>
<dbReference type="GO" id="GO:0006654">
    <property type="term" value="P:phosphatidic acid biosynthetic process"/>
    <property type="evidence" value="ECO:0007669"/>
    <property type="project" value="TreeGrafter"/>
</dbReference>
<dbReference type="CDD" id="cd07989">
    <property type="entry name" value="LPLAT_AGPAT-like"/>
    <property type="match status" value="1"/>
</dbReference>
<sequence length="218" mass="23902">VGLGACSLGSSLFSGQGKFGHWCARTWSWFILATTGVKVNVTGCEQLQKRKTYVFVSNHQSIYDIPIIFWSIPHQLRIIAKASLGNFPVLGWHLRRTGHVLVDRRKPGQVTFKKIASILQEGLSLIVFPEGTRSVDGRIGSFKKAIFVLAIEAGLSIVPVSVSGSHRVMKPGRLTTCPGIVSLTVHAPVETSLLTRNDALDLAERVKRTIASAIYHEM</sequence>
<dbReference type="AlphaFoldDB" id="A0A381QE69"/>
<protein>
    <recommendedName>
        <fullName evidence="7">Phospholipid/glycerol acyltransferase domain-containing protein</fullName>
    </recommendedName>
</protein>
<proteinExistence type="inferred from homology"/>
<keyword evidence="3" id="KW-0444">Lipid biosynthesis</keyword>
<evidence type="ECO:0000313" key="8">
    <source>
        <dbReference type="EMBL" id="SUZ77268.1"/>
    </source>
</evidence>
<dbReference type="InterPro" id="IPR004552">
    <property type="entry name" value="AGP_acyltrans"/>
</dbReference>
<dbReference type="Pfam" id="PF01553">
    <property type="entry name" value="Acyltransferase"/>
    <property type="match status" value="1"/>
</dbReference>
<dbReference type="GO" id="GO:0003841">
    <property type="term" value="F:1-acylglycerol-3-phosphate O-acyltransferase activity"/>
    <property type="evidence" value="ECO:0007669"/>
    <property type="project" value="InterPro"/>
</dbReference>
<evidence type="ECO:0000256" key="4">
    <source>
        <dbReference type="ARBA" id="ARBA00022679"/>
    </source>
</evidence>
<keyword evidence="6" id="KW-0012">Acyltransferase</keyword>
<dbReference type="EMBL" id="UINC01001310">
    <property type="protein sequence ID" value="SUZ77268.1"/>
    <property type="molecule type" value="Genomic_DNA"/>
</dbReference>
<keyword evidence="4" id="KW-0808">Transferase</keyword>